<keyword evidence="3" id="KW-1185">Reference proteome</keyword>
<name>A0A8H8RP46_9HELO</name>
<evidence type="ECO:0000256" key="1">
    <source>
        <dbReference type="SAM" id="MobiDB-lite"/>
    </source>
</evidence>
<feature type="compositionally biased region" description="Acidic residues" evidence="1">
    <location>
        <begin position="546"/>
        <end position="556"/>
    </location>
</feature>
<dbReference type="EMBL" id="QGMJ01000244">
    <property type="protein sequence ID" value="TVY39138.1"/>
    <property type="molecule type" value="Genomic_DNA"/>
</dbReference>
<protein>
    <submittedName>
        <fullName evidence="2">Argonaute-binding protein</fullName>
    </submittedName>
</protein>
<sequence>MAEQQQPCTGVISPVLGDIAPNAAPSTHCQTPKITLTGPRYTKEDLFEIGRSTHHSRSRVEHTGAPSPSDAHDAPYFNFPAPSPHTTPTLQSGAALDTVVANAEVNGVGVENAEENGGVAAEVKKKKKKKSSGINKKLKVNPTGFEEFYADPPTTPEDYQVESDLYHPRIETCIQRYRARRKLDSVRSNIFSKYLIIGGVEATGKSFTGGALDKETLETATAEEIAAVQATDFVRSGVKNTKYYDPNEAEKWVVDFEGIAKGFFSRIVPNRIGADTDEEIKLASAVIRNFLNYVLQHNVCPEYIEDVMAARRICDLAEKDLMAIKSFRTELPGDFNIAASTVCGGFYQSVFVATQAWQSDNDPQNDHAAVNVGFSGAQATRIFNSALAFKGSDNLFKKAEREGIYIIKTETKAYEIVEIERASTQFVSEVATIKDHDDVVGNIKTLGIMKVKAWEGPGLDPEDMSDDEEHEEATKEPPIDSFWLEDDILRLMNPGLKLELVVRELNIGIKFFDRILGLYCSFHTYLENEKLNGWKEPVLNDRPPPTEDDPDAEEQAENSLMDREFGETEKTFGDGKKEGRMA</sequence>
<reference evidence="2 3" key="1">
    <citation type="submission" date="2018-05" db="EMBL/GenBank/DDBJ databases">
        <title>Genome sequencing and assembly of the regulated plant pathogen Lachnellula willkommii and related sister species for the development of diagnostic species identification markers.</title>
        <authorList>
            <person name="Giroux E."/>
            <person name="Bilodeau G."/>
        </authorList>
    </citation>
    <scope>NUCLEOTIDE SEQUENCE [LARGE SCALE GENOMIC DNA]</scope>
    <source>
        <strain evidence="2 3">CBS 197.66</strain>
    </source>
</reference>
<accession>A0A8H8RP46</accession>
<feature type="region of interest" description="Disordered" evidence="1">
    <location>
        <begin position="48"/>
        <end position="87"/>
    </location>
</feature>
<feature type="compositionally biased region" description="Acidic residues" evidence="1">
    <location>
        <begin position="460"/>
        <end position="471"/>
    </location>
</feature>
<dbReference type="OrthoDB" id="435402at2759"/>
<dbReference type="InterPro" id="IPR018606">
    <property type="entry name" value="Arb1"/>
</dbReference>
<dbReference type="GO" id="GO:0031047">
    <property type="term" value="P:regulatory ncRNA-mediated gene silencing"/>
    <property type="evidence" value="ECO:0007669"/>
    <property type="project" value="InterPro"/>
</dbReference>
<gene>
    <name evidence="2" type="primary">arb1</name>
    <name evidence="2" type="ORF">LSUB1_G002831</name>
</gene>
<evidence type="ECO:0000313" key="2">
    <source>
        <dbReference type="EMBL" id="TVY39138.1"/>
    </source>
</evidence>
<feature type="region of interest" description="Disordered" evidence="1">
    <location>
        <begin position="535"/>
        <end position="582"/>
    </location>
</feature>
<dbReference type="GO" id="GO:0033167">
    <property type="term" value="C:ARC complex"/>
    <property type="evidence" value="ECO:0007669"/>
    <property type="project" value="InterPro"/>
</dbReference>
<evidence type="ECO:0000313" key="3">
    <source>
        <dbReference type="Proteomes" id="UP000462212"/>
    </source>
</evidence>
<dbReference type="Pfam" id="PF09692">
    <property type="entry name" value="Arb1"/>
    <property type="match status" value="1"/>
</dbReference>
<feature type="compositionally biased region" description="Basic and acidic residues" evidence="1">
    <location>
        <begin position="560"/>
        <end position="582"/>
    </location>
</feature>
<proteinExistence type="predicted"/>
<organism evidence="2 3">
    <name type="scientific">Lachnellula subtilissima</name>
    <dbReference type="NCBI Taxonomy" id="602034"/>
    <lineage>
        <taxon>Eukaryota</taxon>
        <taxon>Fungi</taxon>
        <taxon>Dikarya</taxon>
        <taxon>Ascomycota</taxon>
        <taxon>Pezizomycotina</taxon>
        <taxon>Leotiomycetes</taxon>
        <taxon>Helotiales</taxon>
        <taxon>Lachnaceae</taxon>
        <taxon>Lachnellula</taxon>
    </lineage>
</organism>
<dbReference type="Proteomes" id="UP000462212">
    <property type="component" value="Unassembled WGS sequence"/>
</dbReference>
<dbReference type="AlphaFoldDB" id="A0A8H8RP46"/>
<feature type="region of interest" description="Disordered" evidence="1">
    <location>
        <begin position="457"/>
        <end position="477"/>
    </location>
</feature>
<comment type="caution">
    <text evidence="2">The sequence shown here is derived from an EMBL/GenBank/DDBJ whole genome shotgun (WGS) entry which is preliminary data.</text>
</comment>